<evidence type="ECO:0008006" key="6">
    <source>
        <dbReference type="Google" id="ProtNLM"/>
    </source>
</evidence>
<keyword evidence="5" id="KW-1185">Reference proteome</keyword>
<feature type="transmembrane region" description="Helical" evidence="2">
    <location>
        <begin position="274"/>
        <end position="294"/>
    </location>
</feature>
<feature type="region of interest" description="Disordered" evidence="1">
    <location>
        <begin position="235"/>
        <end position="266"/>
    </location>
</feature>
<dbReference type="EMBL" id="CAJJDP010000113">
    <property type="protein sequence ID" value="CAD8197116.1"/>
    <property type="molecule type" value="Genomic_DNA"/>
</dbReference>
<keyword evidence="3" id="KW-0732">Signal</keyword>
<keyword evidence="2" id="KW-0472">Membrane</keyword>
<evidence type="ECO:0000313" key="4">
    <source>
        <dbReference type="EMBL" id="CAD8197116.1"/>
    </source>
</evidence>
<feature type="signal peptide" evidence="3">
    <location>
        <begin position="1"/>
        <end position="15"/>
    </location>
</feature>
<protein>
    <recommendedName>
        <fullName evidence="6">Transmembrane protein</fullName>
    </recommendedName>
</protein>
<dbReference type="OrthoDB" id="304423at2759"/>
<proteinExistence type="predicted"/>
<evidence type="ECO:0000256" key="2">
    <source>
        <dbReference type="SAM" id="Phobius"/>
    </source>
</evidence>
<dbReference type="OMA" id="EQYIEQW"/>
<reference evidence="4" key="1">
    <citation type="submission" date="2021-01" db="EMBL/GenBank/DDBJ databases">
        <authorList>
            <consortium name="Genoscope - CEA"/>
            <person name="William W."/>
        </authorList>
    </citation>
    <scope>NUCLEOTIDE SEQUENCE</scope>
</reference>
<accession>A0A8S1X8H9</accession>
<evidence type="ECO:0000313" key="5">
    <source>
        <dbReference type="Proteomes" id="UP000683925"/>
    </source>
</evidence>
<name>A0A8S1X8H9_PAROT</name>
<gene>
    <name evidence="4" type="ORF">POCTA_138.1.T1130146</name>
</gene>
<dbReference type="Proteomes" id="UP000683925">
    <property type="component" value="Unassembled WGS sequence"/>
</dbReference>
<evidence type="ECO:0000256" key="1">
    <source>
        <dbReference type="SAM" id="MobiDB-lite"/>
    </source>
</evidence>
<dbReference type="AlphaFoldDB" id="A0A8S1X8H9"/>
<sequence length="319" mass="37109">MLPILILTFITLTRQETTKLNFSQFDEPLKIKQIYYLTRFIDLEKSLNLTTQQAQENANFALELWINSENVLNQTTNKISNHSILNIIDNKQFQSIIPQDQEGLQATEQYIEQWQNQTDDDKSIILQYVIQNINQMIQSEDPENYNQTSLIEQISNQTNILDENQKNINTTTYISPLTWQHANVSQEEMVIAYFFYDTKIKNLTVQEEFNNLTAQDAAALISAFEKFFVNTSKNQNTSSNTNTSSNISSKGEKPTEKEDELPFPKSNSDSEDPIYMYLVFALMFFMLTAILFLLRRYLIQQKLISFQMNEESNVQGFQA</sequence>
<organism evidence="4 5">
    <name type="scientific">Paramecium octaurelia</name>
    <dbReference type="NCBI Taxonomy" id="43137"/>
    <lineage>
        <taxon>Eukaryota</taxon>
        <taxon>Sar</taxon>
        <taxon>Alveolata</taxon>
        <taxon>Ciliophora</taxon>
        <taxon>Intramacronucleata</taxon>
        <taxon>Oligohymenophorea</taxon>
        <taxon>Peniculida</taxon>
        <taxon>Parameciidae</taxon>
        <taxon>Paramecium</taxon>
    </lineage>
</organism>
<keyword evidence="2" id="KW-1133">Transmembrane helix</keyword>
<evidence type="ECO:0000256" key="3">
    <source>
        <dbReference type="SAM" id="SignalP"/>
    </source>
</evidence>
<keyword evidence="2" id="KW-0812">Transmembrane</keyword>
<comment type="caution">
    <text evidence="4">The sequence shown here is derived from an EMBL/GenBank/DDBJ whole genome shotgun (WGS) entry which is preliminary data.</text>
</comment>
<feature type="compositionally biased region" description="Basic and acidic residues" evidence="1">
    <location>
        <begin position="250"/>
        <end position="262"/>
    </location>
</feature>
<feature type="chain" id="PRO_5035769904" description="Transmembrane protein" evidence="3">
    <location>
        <begin position="16"/>
        <end position="319"/>
    </location>
</feature>
<feature type="compositionally biased region" description="Low complexity" evidence="1">
    <location>
        <begin position="235"/>
        <end position="249"/>
    </location>
</feature>